<feature type="region of interest" description="Disordered" evidence="1">
    <location>
        <begin position="165"/>
        <end position="282"/>
    </location>
</feature>
<keyword evidence="2" id="KW-0812">Transmembrane</keyword>
<dbReference type="STRING" id="348802.A0A0D2E9V7"/>
<dbReference type="AlphaFoldDB" id="A0A0D2E9V7"/>
<keyword evidence="2" id="KW-1133">Transmembrane helix</keyword>
<accession>A0A0D2E9V7</accession>
<dbReference type="HOGENOM" id="CLU_053545_0_0_1"/>
<dbReference type="RefSeq" id="XP_013312737.1">
    <property type="nucleotide sequence ID" value="XM_013457283.1"/>
</dbReference>
<gene>
    <name evidence="3" type="ORF">PV05_07816</name>
</gene>
<proteinExistence type="predicted"/>
<dbReference type="Proteomes" id="UP000054342">
    <property type="component" value="Unassembled WGS sequence"/>
</dbReference>
<feature type="region of interest" description="Disordered" evidence="1">
    <location>
        <begin position="318"/>
        <end position="367"/>
    </location>
</feature>
<protein>
    <recommendedName>
        <fullName evidence="5">Mid2 domain-containing protein</fullName>
    </recommendedName>
</protein>
<reference evidence="3 4" key="1">
    <citation type="submission" date="2015-01" db="EMBL/GenBank/DDBJ databases">
        <title>The Genome Sequence of Exophiala xenobiotica CBS118157.</title>
        <authorList>
            <consortium name="The Broad Institute Genomics Platform"/>
            <person name="Cuomo C."/>
            <person name="de Hoog S."/>
            <person name="Gorbushina A."/>
            <person name="Stielow B."/>
            <person name="Teixiera M."/>
            <person name="Abouelleil A."/>
            <person name="Chapman S.B."/>
            <person name="Priest M."/>
            <person name="Young S.K."/>
            <person name="Wortman J."/>
            <person name="Nusbaum C."/>
            <person name="Birren B."/>
        </authorList>
    </citation>
    <scope>NUCLEOTIDE SEQUENCE [LARGE SCALE GENOMIC DNA]</scope>
    <source>
        <strain evidence="3 4">CBS 118157</strain>
    </source>
</reference>
<feature type="compositionally biased region" description="Gly residues" evidence="1">
    <location>
        <begin position="269"/>
        <end position="282"/>
    </location>
</feature>
<sequence length="452" mass="45557">MSDPNAFISNGTCYTARGEKLDDSFIPCGNDAFGHQACCGAGDNCLADNACFGVHGSGYGSYLTYWAGCTDPNYEDATCPKKEVDQPWVALTRCNDKDDEWAICSQEGNPTTLQPGAYCSCTIAASATIAFTDSNTLTSICSLPKSTGQSIQFFVGHFPSSSLASASGSAAPSQNSASTSASAGESSSGASSSPGSPSSSAAASNSATTTSGPNSTKATSTSGPTSASATSAEASGGSEASSGSVTVFTSSGTTFTSTVTPSTTSPAGVAGGAGGGGSGGTHSGLSSGAKIGIGVGAGIGALILLALISAFFLLRRKRRRRPRSKVESGDHDNAPDLSKPPPADEPPKSEMVPASVPTPYDTNGQMMSEADGRAAWPWTLRSELEGSRPTRKGEPFPIAELPGSENFPGEHGPGDTTLVGEANRQIGPGWQKGSSLKLLNSSAGKEYLQASS</sequence>
<feature type="compositionally biased region" description="Polar residues" evidence="1">
    <location>
        <begin position="432"/>
        <end position="452"/>
    </location>
</feature>
<feature type="compositionally biased region" description="Basic and acidic residues" evidence="1">
    <location>
        <begin position="324"/>
        <end position="334"/>
    </location>
</feature>
<dbReference type="EMBL" id="KN847321">
    <property type="protein sequence ID" value="KIW52153.1"/>
    <property type="molecule type" value="Genomic_DNA"/>
</dbReference>
<keyword evidence="2" id="KW-0472">Membrane</keyword>
<evidence type="ECO:0008006" key="5">
    <source>
        <dbReference type="Google" id="ProtNLM"/>
    </source>
</evidence>
<feature type="transmembrane region" description="Helical" evidence="2">
    <location>
        <begin position="291"/>
        <end position="314"/>
    </location>
</feature>
<name>A0A0D2E9V7_9EURO</name>
<evidence type="ECO:0000256" key="1">
    <source>
        <dbReference type="SAM" id="MobiDB-lite"/>
    </source>
</evidence>
<feature type="region of interest" description="Disordered" evidence="1">
    <location>
        <begin position="384"/>
        <end position="452"/>
    </location>
</feature>
<evidence type="ECO:0000313" key="4">
    <source>
        <dbReference type="Proteomes" id="UP000054342"/>
    </source>
</evidence>
<feature type="compositionally biased region" description="Basic and acidic residues" evidence="1">
    <location>
        <begin position="384"/>
        <end position="394"/>
    </location>
</feature>
<evidence type="ECO:0000256" key="2">
    <source>
        <dbReference type="SAM" id="Phobius"/>
    </source>
</evidence>
<dbReference type="OrthoDB" id="4148662at2759"/>
<organism evidence="3 4">
    <name type="scientific">Exophiala xenobiotica</name>
    <dbReference type="NCBI Taxonomy" id="348802"/>
    <lineage>
        <taxon>Eukaryota</taxon>
        <taxon>Fungi</taxon>
        <taxon>Dikarya</taxon>
        <taxon>Ascomycota</taxon>
        <taxon>Pezizomycotina</taxon>
        <taxon>Eurotiomycetes</taxon>
        <taxon>Chaetothyriomycetidae</taxon>
        <taxon>Chaetothyriales</taxon>
        <taxon>Herpotrichiellaceae</taxon>
        <taxon>Exophiala</taxon>
    </lineage>
</organism>
<evidence type="ECO:0000313" key="3">
    <source>
        <dbReference type="EMBL" id="KIW52153.1"/>
    </source>
</evidence>
<keyword evidence="4" id="KW-1185">Reference proteome</keyword>
<dbReference type="GeneID" id="25329724"/>
<feature type="compositionally biased region" description="Low complexity" evidence="1">
    <location>
        <begin position="165"/>
        <end position="268"/>
    </location>
</feature>